<comment type="catalytic activity">
    <reaction evidence="13">
        <text>L-seryl-[protein] + ATP = O-phospho-L-seryl-[protein] + ADP + H(+)</text>
        <dbReference type="Rhea" id="RHEA:17989"/>
        <dbReference type="Rhea" id="RHEA-COMP:9863"/>
        <dbReference type="Rhea" id="RHEA-COMP:11604"/>
        <dbReference type="ChEBI" id="CHEBI:15378"/>
        <dbReference type="ChEBI" id="CHEBI:29999"/>
        <dbReference type="ChEBI" id="CHEBI:30616"/>
        <dbReference type="ChEBI" id="CHEBI:83421"/>
        <dbReference type="ChEBI" id="CHEBI:456216"/>
        <dbReference type="EC" id="2.7.11.1"/>
    </reaction>
</comment>
<organism evidence="18 19">
    <name type="scientific">Pelagomonas calceolata</name>
    <dbReference type="NCBI Taxonomy" id="35677"/>
    <lineage>
        <taxon>Eukaryota</taxon>
        <taxon>Sar</taxon>
        <taxon>Stramenopiles</taxon>
        <taxon>Ochrophyta</taxon>
        <taxon>Pelagophyceae</taxon>
        <taxon>Pelagomonadales</taxon>
        <taxon>Pelagomonadaceae</taxon>
        <taxon>Pelagomonas</taxon>
    </lineage>
</organism>
<evidence type="ECO:0000256" key="16">
    <source>
        <dbReference type="SAM" id="MobiDB-lite"/>
    </source>
</evidence>
<dbReference type="GO" id="GO:0046872">
    <property type="term" value="F:metal ion binding"/>
    <property type="evidence" value="ECO:0007669"/>
    <property type="project" value="UniProtKB-KW"/>
</dbReference>
<dbReference type="PROSITE" id="PS00107">
    <property type="entry name" value="PROTEIN_KINASE_ATP"/>
    <property type="match status" value="1"/>
</dbReference>
<keyword evidence="5" id="KW-0479">Metal-binding</keyword>
<gene>
    <name evidence="18" type="ORF">PECAL_5P00170</name>
</gene>
<evidence type="ECO:0000256" key="14">
    <source>
        <dbReference type="PROSITE-ProRule" id="PRU10141"/>
    </source>
</evidence>
<evidence type="ECO:0000256" key="9">
    <source>
        <dbReference type="ARBA" id="ARBA00022837"/>
    </source>
</evidence>
<evidence type="ECO:0000256" key="1">
    <source>
        <dbReference type="ARBA" id="ARBA00001946"/>
    </source>
</evidence>
<keyword evidence="4" id="KW-0808">Transferase</keyword>
<evidence type="ECO:0000256" key="12">
    <source>
        <dbReference type="ARBA" id="ARBA00047899"/>
    </source>
</evidence>
<evidence type="ECO:0000259" key="17">
    <source>
        <dbReference type="PROSITE" id="PS50011"/>
    </source>
</evidence>
<feature type="compositionally biased region" description="Low complexity" evidence="16">
    <location>
        <begin position="286"/>
        <end position="323"/>
    </location>
</feature>
<keyword evidence="19" id="KW-1185">Reference proteome</keyword>
<dbReference type="PROSITE" id="PS50011">
    <property type="entry name" value="PROTEIN_KINASE_DOM"/>
    <property type="match status" value="1"/>
</dbReference>
<dbReference type="GO" id="GO:0004674">
    <property type="term" value="F:protein serine/threonine kinase activity"/>
    <property type="evidence" value="ECO:0007669"/>
    <property type="project" value="UniProtKB-KW"/>
</dbReference>
<dbReference type="InterPro" id="IPR000719">
    <property type="entry name" value="Prot_kinase_dom"/>
</dbReference>
<dbReference type="Gene3D" id="1.10.510.10">
    <property type="entry name" value="Transferase(Phosphotransferase) domain 1"/>
    <property type="match status" value="1"/>
</dbReference>
<evidence type="ECO:0000256" key="7">
    <source>
        <dbReference type="ARBA" id="ARBA00022741"/>
    </source>
</evidence>
<dbReference type="SMART" id="SM00220">
    <property type="entry name" value="S_TKc"/>
    <property type="match status" value="1"/>
</dbReference>
<evidence type="ECO:0000256" key="4">
    <source>
        <dbReference type="ARBA" id="ARBA00022679"/>
    </source>
</evidence>
<feature type="domain" description="Protein kinase" evidence="17">
    <location>
        <begin position="26"/>
        <end position="323"/>
    </location>
</feature>
<comment type="cofactor">
    <cofactor evidence="1">
        <name>Mg(2+)</name>
        <dbReference type="ChEBI" id="CHEBI:18420"/>
    </cofactor>
</comment>
<name>A0A8J2SSP5_9STRA</name>
<dbReference type="Proteomes" id="UP000789595">
    <property type="component" value="Unassembled WGS sequence"/>
</dbReference>
<dbReference type="CDD" id="cd05117">
    <property type="entry name" value="STKc_CAMK"/>
    <property type="match status" value="1"/>
</dbReference>
<evidence type="ECO:0000256" key="10">
    <source>
        <dbReference type="ARBA" id="ARBA00022840"/>
    </source>
</evidence>
<keyword evidence="9" id="KW-0106">Calcium</keyword>
<dbReference type="PANTHER" id="PTHR24347">
    <property type="entry name" value="SERINE/THREONINE-PROTEIN KINASE"/>
    <property type="match status" value="1"/>
</dbReference>
<comment type="caution">
    <text evidence="18">The sequence shown here is derived from an EMBL/GenBank/DDBJ whole genome shotgun (WGS) entry which is preliminary data.</text>
</comment>
<keyword evidence="10 14" id="KW-0067">ATP-binding</keyword>
<dbReference type="PROSITE" id="PS00108">
    <property type="entry name" value="PROTEIN_KINASE_ST"/>
    <property type="match status" value="1"/>
</dbReference>
<evidence type="ECO:0000256" key="15">
    <source>
        <dbReference type="RuleBase" id="RU000304"/>
    </source>
</evidence>
<proteinExistence type="inferred from homology"/>
<dbReference type="GO" id="GO:0005524">
    <property type="term" value="F:ATP binding"/>
    <property type="evidence" value="ECO:0007669"/>
    <property type="project" value="UniProtKB-UniRule"/>
</dbReference>
<evidence type="ECO:0000256" key="3">
    <source>
        <dbReference type="ARBA" id="ARBA00022527"/>
    </source>
</evidence>
<feature type="binding site" evidence="14">
    <location>
        <position position="54"/>
    </location>
    <ligand>
        <name>ATP</name>
        <dbReference type="ChEBI" id="CHEBI:30616"/>
    </ligand>
</feature>
<comment type="similarity">
    <text evidence="11">Belongs to the protein kinase superfamily. Ser/Thr protein kinase family. CDPK subfamily.</text>
</comment>
<evidence type="ECO:0000256" key="13">
    <source>
        <dbReference type="ARBA" id="ARBA00048679"/>
    </source>
</evidence>
<keyword evidence="7 14" id="KW-0547">Nucleotide-binding</keyword>
<dbReference type="EC" id="2.7.11.1" evidence="2"/>
<dbReference type="FunFam" id="3.30.200.20:FF:000315">
    <property type="entry name" value="Calcium-dependent protein kinase 3"/>
    <property type="match status" value="1"/>
</dbReference>
<accession>A0A8J2SSP5</accession>
<dbReference type="InterPro" id="IPR008271">
    <property type="entry name" value="Ser/Thr_kinase_AS"/>
</dbReference>
<evidence type="ECO:0000256" key="11">
    <source>
        <dbReference type="ARBA" id="ARBA00024334"/>
    </source>
</evidence>
<evidence type="ECO:0000256" key="2">
    <source>
        <dbReference type="ARBA" id="ARBA00012513"/>
    </source>
</evidence>
<evidence type="ECO:0000256" key="6">
    <source>
        <dbReference type="ARBA" id="ARBA00022737"/>
    </source>
</evidence>
<keyword evidence="3 15" id="KW-0723">Serine/threonine-protein kinase</keyword>
<feature type="region of interest" description="Disordered" evidence="16">
    <location>
        <begin position="232"/>
        <end position="323"/>
    </location>
</feature>
<keyword evidence="6" id="KW-0677">Repeat</keyword>
<protein>
    <recommendedName>
        <fullName evidence="2">non-specific serine/threonine protein kinase</fullName>
        <ecNumber evidence="2">2.7.11.1</ecNumber>
    </recommendedName>
</protein>
<dbReference type="FunFam" id="1.10.510.10:FF:000571">
    <property type="entry name" value="Maternal embryonic leucine zipper kinase"/>
    <property type="match status" value="1"/>
</dbReference>
<sequence length="323" mass="35345">MGCGGSKAGGSGERADANSEFARKYNLDDKELGTGAFSRVILATSNEGTKVAVKCISKNGELKQEDIDSLHEEVAVLRSVDHPNIVKLYDFFDEKRYYYMAIELMEGGELFERIVKKTFYNEMDARGLVRILLDALAYLHHRGIVHRDLKPENLLLKSPFNDFDIKLADFGFAKKVEGKSLDTQCGTPGYVAPEILKGKKYGTAVDMWSCGVIVYILLGGYPPRGAASELFRGDDDATAPAPSRRGTGTEASRRFVADSPRVCRSITSSTRRQLDDVGRGGRRAAARAGSTTTTTPSCTARSRPRTTPSTPSTGTRSRTTPRI</sequence>
<dbReference type="Pfam" id="PF00069">
    <property type="entry name" value="Pkinase"/>
    <property type="match status" value="1"/>
</dbReference>
<evidence type="ECO:0000313" key="19">
    <source>
        <dbReference type="Proteomes" id="UP000789595"/>
    </source>
</evidence>
<dbReference type="SUPFAM" id="SSF56112">
    <property type="entry name" value="Protein kinase-like (PK-like)"/>
    <property type="match status" value="1"/>
</dbReference>
<evidence type="ECO:0000256" key="8">
    <source>
        <dbReference type="ARBA" id="ARBA00022777"/>
    </source>
</evidence>
<evidence type="ECO:0000256" key="5">
    <source>
        <dbReference type="ARBA" id="ARBA00022723"/>
    </source>
</evidence>
<dbReference type="AlphaFoldDB" id="A0A8J2SSP5"/>
<evidence type="ECO:0000313" key="18">
    <source>
        <dbReference type="EMBL" id="CAH0375498.1"/>
    </source>
</evidence>
<dbReference type="InterPro" id="IPR011009">
    <property type="entry name" value="Kinase-like_dom_sf"/>
</dbReference>
<dbReference type="EMBL" id="CAKKNE010000005">
    <property type="protein sequence ID" value="CAH0375498.1"/>
    <property type="molecule type" value="Genomic_DNA"/>
</dbReference>
<reference evidence="18" key="1">
    <citation type="submission" date="2021-11" db="EMBL/GenBank/DDBJ databases">
        <authorList>
            <consortium name="Genoscope - CEA"/>
            <person name="William W."/>
        </authorList>
    </citation>
    <scope>NUCLEOTIDE SEQUENCE</scope>
</reference>
<keyword evidence="8" id="KW-0418">Kinase</keyword>
<dbReference type="InterPro" id="IPR017441">
    <property type="entry name" value="Protein_kinase_ATP_BS"/>
</dbReference>
<dbReference type="OrthoDB" id="193931at2759"/>
<comment type="catalytic activity">
    <reaction evidence="12">
        <text>L-threonyl-[protein] + ATP = O-phospho-L-threonyl-[protein] + ADP + H(+)</text>
        <dbReference type="Rhea" id="RHEA:46608"/>
        <dbReference type="Rhea" id="RHEA-COMP:11060"/>
        <dbReference type="Rhea" id="RHEA-COMP:11605"/>
        <dbReference type="ChEBI" id="CHEBI:15378"/>
        <dbReference type="ChEBI" id="CHEBI:30013"/>
        <dbReference type="ChEBI" id="CHEBI:30616"/>
        <dbReference type="ChEBI" id="CHEBI:61977"/>
        <dbReference type="ChEBI" id="CHEBI:456216"/>
        <dbReference type="EC" id="2.7.11.1"/>
    </reaction>
</comment>